<gene>
    <name evidence="1" type="ORF">DFR35_1231</name>
</gene>
<dbReference type="Proteomes" id="UP000268908">
    <property type="component" value="Unassembled WGS sequence"/>
</dbReference>
<accession>A0A497XCD9</accession>
<dbReference type="EMBL" id="RCCI01000005">
    <property type="protein sequence ID" value="RLJ64590.1"/>
    <property type="molecule type" value="Genomic_DNA"/>
</dbReference>
<dbReference type="AlphaFoldDB" id="A0A497XCD9"/>
<organism evidence="1 2">
    <name type="scientific">Sulfurisoma sediminicola</name>
    <dbReference type="NCBI Taxonomy" id="1381557"/>
    <lineage>
        <taxon>Bacteria</taxon>
        <taxon>Pseudomonadati</taxon>
        <taxon>Pseudomonadota</taxon>
        <taxon>Betaproteobacteria</taxon>
        <taxon>Nitrosomonadales</taxon>
        <taxon>Sterolibacteriaceae</taxon>
        <taxon>Sulfurisoma</taxon>
    </lineage>
</organism>
<evidence type="ECO:0000313" key="2">
    <source>
        <dbReference type="Proteomes" id="UP000268908"/>
    </source>
</evidence>
<evidence type="ECO:0000313" key="1">
    <source>
        <dbReference type="EMBL" id="RLJ64590.1"/>
    </source>
</evidence>
<proteinExistence type="predicted"/>
<comment type="caution">
    <text evidence="1">The sequence shown here is derived from an EMBL/GenBank/DDBJ whole genome shotgun (WGS) entry which is preliminary data.</text>
</comment>
<name>A0A497XCD9_9PROT</name>
<dbReference type="RefSeq" id="WP_121240757.1">
    <property type="nucleotide sequence ID" value="NZ_BHVV01000006.1"/>
</dbReference>
<protein>
    <submittedName>
        <fullName evidence="1">Uncharacterized protein</fullName>
    </submittedName>
</protein>
<keyword evidence="2" id="KW-1185">Reference proteome</keyword>
<reference evidence="1 2" key="1">
    <citation type="submission" date="2018-10" db="EMBL/GenBank/DDBJ databases">
        <title>Genomic Encyclopedia of Type Strains, Phase IV (KMG-IV): sequencing the most valuable type-strain genomes for metagenomic binning, comparative biology and taxonomic classification.</title>
        <authorList>
            <person name="Goeker M."/>
        </authorList>
    </citation>
    <scope>NUCLEOTIDE SEQUENCE [LARGE SCALE GENOMIC DNA]</scope>
    <source>
        <strain evidence="1 2">DSM 26916</strain>
    </source>
</reference>
<sequence>MTILTVVKKERFSVVPDRILEDRRLSLAARAVAAWLHGRADGFEVRVEAMRTRFLGLSEKSWRAIRKEFELVGWWRSRREKVADGKFTWSHTFCADEEATILPHSMDGGGMDARGQVNHEDVHQEEKAAAELDAAAAETQATVRGWDILHGVKCWRKEPGDKPLVVGLMARHGVEAVEAAAARLAAELGTLPLPSQVEAALAASKAAAACEAKRSAALGRRADAPPPAAAERARAGVAKAKSVLAGRLP</sequence>